<dbReference type="RefSeq" id="WP_161491969.1">
    <property type="nucleotide sequence ID" value="NZ_CP021416.1"/>
</dbReference>
<evidence type="ECO:0000256" key="6">
    <source>
        <dbReference type="ARBA" id="ARBA00022982"/>
    </source>
</evidence>
<dbReference type="KEGG" id="suls:Sdiek1_0401"/>
<comment type="cofactor">
    <cofactor evidence="1">
        <name>heme c</name>
        <dbReference type="ChEBI" id="CHEBI:61717"/>
    </cofactor>
</comment>
<evidence type="ECO:0000256" key="3">
    <source>
        <dbReference type="ARBA" id="ARBA00022448"/>
    </source>
</evidence>
<sequence>MKQLWKQLLFSMVLLGGFCTVAMAANESGSLSVTPNLNEKYSEKNYPIQGVHQKLGLTCKECHSEEKAEDYSSAMKATCFKCHENYEKLQERTGHLGHNNNIHASPHFTNIDCDLCHKSHQPSQNLCVQCHGQKTMKQLIVK</sequence>
<dbReference type="EMBL" id="CP021416">
    <property type="protein sequence ID" value="ARU47583.1"/>
    <property type="molecule type" value="Genomic_DNA"/>
</dbReference>
<keyword evidence="4" id="KW-0349">Heme</keyword>
<keyword evidence="7" id="KW-0408">Iron</keyword>
<dbReference type="SUPFAM" id="SSF48695">
    <property type="entry name" value="Multiheme cytochromes"/>
    <property type="match status" value="1"/>
</dbReference>
<keyword evidence="11" id="KW-1185">Reference proteome</keyword>
<organism evidence="10 11">
    <name type="scientific">Sulfurospirillum diekertiae</name>
    <dbReference type="NCBI Taxonomy" id="1854492"/>
    <lineage>
        <taxon>Bacteria</taxon>
        <taxon>Pseudomonadati</taxon>
        <taxon>Campylobacterota</taxon>
        <taxon>Epsilonproteobacteria</taxon>
        <taxon>Campylobacterales</taxon>
        <taxon>Sulfurospirillaceae</taxon>
        <taxon>Sulfurospirillum</taxon>
    </lineage>
</organism>
<gene>
    <name evidence="10" type="ORF">Sdiek1_0401</name>
</gene>
<evidence type="ECO:0000313" key="11">
    <source>
        <dbReference type="Proteomes" id="UP000196005"/>
    </source>
</evidence>
<keyword evidence="6" id="KW-0249">Electron transport</keyword>
<feature type="chain" id="PRO_5012214517" evidence="8">
    <location>
        <begin position="25"/>
        <end position="142"/>
    </location>
</feature>
<dbReference type="AlphaFoldDB" id="A0A1Y0HK15"/>
<reference evidence="11" key="1">
    <citation type="submission" date="2017-05" db="EMBL/GenBank/DDBJ databases">
        <title>Dechlorination kinetics govern the competition between two new strains of the genus Sulfurospirillum.</title>
        <authorList>
            <person name="Buttet G.F."/>
            <person name="Murray A.M."/>
            <person name="Goris T."/>
            <person name="Burion M."/>
            <person name="Lin B."/>
            <person name="Rolle M."/>
            <person name="Maillard J."/>
        </authorList>
    </citation>
    <scope>NUCLEOTIDE SEQUENCE [LARGE SCALE GENOMIC DNA]</scope>
    <source>
        <strain evidence="11">SL2-1</strain>
    </source>
</reference>
<protein>
    <submittedName>
        <fullName evidence="10">Cytochrome c3</fullName>
    </submittedName>
</protein>
<evidence type="ECO:0000259" key="9">
    <source>
        <dbReference type="Pfam" id="PF14537"/>
    </source>
</evidence>
<dbReference type="InterPro" id="IPR036280">
    <property type="entry name" value="Multihaem_cyt_sf"/>
</dbReference>
<name>A0A1Y0HK15_9BACT</name>
<evidence type="ECO:0000256" key="7">
    <source>
        <dbReference type="ARBA" id="ARBA00023004"/>
    </source>
</evidence>
<keyword evidence="3" id="KW-0813">Transport</keyword>
<dbReference type="InterPro" id="IPR012286">
    <property type="entry name" value="Tetrahaem_cytochrome"/>
</dbReference>
<dbReference type="Proteomes" id="UP000196005">
    <property type="component" value="Chromosome"/>
</dbReference>
<feature type="domain" description="Tetrahaem cytochrome" evidence="9">
    <location>
        <begin position="51"/>
        <end position="131"/>
    </location>
</feature>
<dbReference type="GO" id="GO:0030313">
    <property type="term" value="C:cell envelope"/>
    <property type="evidence" value="ECO:0007669"/>
    <property type="project" value="UniProtKB-SubCell"/>
</dbReference>
<dbReference type="GO" id="GO:0046872">
    <property type="term" value="F:metal ion binding"/>
    <property type="evidence" value="ECO:0007669"/>
    <property type="project" value="UniProtKB-KW"/>
</dbReference>
<keyword evidence="8" id="KW-0732">Signal</keyword>
<dbReference type="Pfam" id="PF14537">
    <property type="entry name" value="Cytochrom_c3_2"/>
    <property type="match status" value="1"/>
</dbReference>
<accession>A0A1Y0HK15</accession>
<evidence type="ECO:0000256" key="8">
    <source>
        <dbReference type="SAM" id="SignalP"/>
    </source>
</evidence>
<dbReference type="Gene3D" id="1.10.1130.10">
    <property type="entry name" value="Flavocytochrome C3, Chain A"/>
    <property type="match status" value="1"/>
</dbReference>
<comment type="subcellular location">
    <subcellularLocation>
        <location evidence="2">Cell envelope</location>
    </subcellularLocation>
</comment>
<feature type="signal peptide" evidence="8">
    <location>
        <begin position="1"/>
        <end position="24"/>
    </location>
</feature>
<evidence type="ECO:0000256" key="4">
    <source>
        <dbReference type="ARBA" id="ARBA00022617"/>
    </source>
</evidence>
<evidence type="ECO:0000256" key="2">
    <source>
        <dbReference type="ARBA" id="ARBA00004196"/>
    </source>
</evidence>
<evidence type="ECO:0000313" key="10">
    <source>
        <dbReference type="EMBL" id="ARU47583.1"/>
    </source>
</evidence>
<evidence type="ECO:0000256" key="1">
    <source>
        <dbReference type="ARBA" id="ARBA00001926"/>
    </source>
</evidence>
<proteinExistence type="predicted"/>
<evidence type="ECO:0000256" key="5">
    <source>
        <dbReference type="ARBA" id="ARBA00022723"/>
    </source>
</evidence>
<keyword evidence="5" id="KW-0479">Metal-binding</keyword>